<dbReference type="GO" id="GO:0020037">
    <property type="term" value="F:heme binding"/>
    <property type="evidence" value="ECO:0007669"/>
    <property type="project" value="InterPro"/>
</dbReference>
<evidence type="ECO:0000313" key="4">
    <source>
        <dbReference type="Proteomes" id="UP000183585"/>
    </source>
</evidence>
<sequence>MRAPVYVVLSRWEKGRGDSSMAAKPHFAASASGASRDWRTVLASSDVYAVLSDPAVMADPLPLAAWLRENAPVYRRANGEYLVSRYEDVSRLFRAPPDHIRVQAAGILRSGAMEQHPSVRRLADTIGLRNPPEHTRLNRVYLRYFTAARVSALRERTRVIVADSVRELTARLTAGQQADLHELATALPTHMMSLLLDLPPADISWLNTCVWRIEQPFDPTLTDARLSDADRSSAELDAFVTDLVARRRGSGGSDLITALADTRDDEGGLSQNDIIAMVFTILAGGGPTMAWVIALALWRTLVRREHVDRLDGSPGGAAAYVEELLRFESPAMYSPIPRVAVRDIELGGEVLPAGSRIYGLITGANHDPRAFQDPGVFDPSRFDPSSRRRVAAPVLAYGTGIHRCVGAHLASMELEVVFEEIHALLPDLHLEGPVTWGRTSYSRSVTALPVRLGTPAPARSEHERP</sequence>
<keyword evidence="2" id="KW-0472">Membrane</keyword>
<dbReference type="PANTHER" id="PTHR46696:SF1">
    <property type="entry name" value="CYTOCHROME P450 YJIB-RELATED"/>
    <property type="match status" value="1"/>
</dbReference>
<keyword evidence="2" id="KW-1133">Transmembrane helix</keyword>
<dbReference type="Gene3D" id="1.10.630.10">
    <property type="entry name" value="Cytochrome P450"/>
    <property type="match status" value="1"/>
</dbReference>
<dbReference type="AlphaFoldDB" id="A0A1C4UN15"/>
<gene>
    <name evidence="3" type="ORF">GA0070563_101636</name>
</gene>
<evidence type="ECO:0000256" key="2">
    <source>
        <dbReference type="SAM" id="Phobius"/>
    </source>
</evidence>
<dbReference type="InterPro" id="IPR036396">
    <property type="entry name" value="Cyt_P450_sf"/>
</dbReference>
<comment type="similarity">
    <text evidence="1">Belongs to the cytochrome P450 family.</text>
</comment>
<keyword evidence="4" id="KW-1185">Reference proteome</keyword>
<dbReference type="EMBL" id="FMCT01000001">
    <property type="protein sequence ID" value="SCE73089.1"/>
    <property type="molecule type" value="Genomic_DNA"/>
</dbReference>
<reference evidence="4" key="1">
    <citation type="submission" date="2016-06" db="EMBL/GenBank/DDBJ databases">
        <authorList>
            <person name="Varghese N."/>
            <person name="Submissions Spin"/>
        </authorList>
    </citation>
    <scope>NUCLEOTIDE SEQUENCE [LARGE SCALE GENOMIC DNA]</scope>
    <source>
        <strain evidence="4">DSM 43168</strain>
    </source>
</reference>
<dbReference type="PANTHER" id="PTHR46696">
    <property type="entry name" value="P450, PUTATIVE (EUROFUNG)-RELATED"/>
    <property type="match status" value="1"/>
</dbReference>
<dbReference type="InterPro" id="IPR002397">
    <property type="entry name" value="Cyt_P450_B"/>
</dbReference>
<dbReference type="GO" id="GO:0016705">
    <property type="term" value="F:oxidoreductase activity, acting on paired donors, with incorporation or reduction of molecular oxygen"/>
    <property type="evidence" value="ECO:0007669"/>
    <property type="project" value="InterPro"/>
</dbReference>
<dbReference type="GO" id="GO:0004497">
    <property type="term" value="F:monooxygenase activity"/>
    <property type="evidence" value="ECO:0007669"/>
    <property type="project" value="InterPro"/>
</dbReference>
<dbReference type="SUPFAM" id="SSF48264">
    <property type="entry name" value="Cytochrome P450"/>
    <property type="match status" value="1"/>
</dbReference>
<evidence type="ECO:0000256" key="1">
    <source>
        <dbReference type="ARBA" id="ARBA00010617"/>
    </source>
</evidence>
<dbReference type="GO" id="GO:0005506">
    <property type="term" value="F:iron ion binding"/>
    <property type="evidence" value="ECO:0007669"/>
    <property type="project" value="InterPro"/>
</dbReference>
<organism evidence="3 4">
    <name type="scientific">Micromonospora carbonacea</name>
    <dbReference type="NCBI Taxonomy" id="47853"/>
    <lineage>
        <taxon>Bacteria</taxon>
        <taxon>Bacillati</taxon>
        <taxon>Actinomycetota</taxon>
        <taxon>Actinomycetes</taxon>
        <taxon>Micromonosporales</taxon>
        <taxon>Micromonosporaceae</taxon>
        <taxon>Micromonospora</taxon>
    </lineage>
</organism>
<proteinExistence type="inferred from homology"/>
<accession>A0A1C4UN15</accession>
<evidence type="ECO:0000313" key="3">
    <source>
        <dbReference type="EMBL" id="SCE73089.1"/>
    </source>
</evidence>
<keyword evidence="2" id="KW-0812">Transmembrane</keyword>
<protein>
    <submittedName>
        <fullName evidence="3">Cytochrome P450</fullName>
    </submittedName>
</protein>
<dbReference type="Proteomes" id="UP000183585">
    <property type="component" value="Unassembled WGS sequence"/>
</dbReference>
<dbReference type="InterPro" id="IPR001128">
    <property type="entry name" value="Cyt_P450"/>
</dbReference>
<dbReference type="PRINTS" id="PR00359">
    <property type="entry name" value="BP450"/>
</dbReference>
<dbReference type="Pfam" id="PF00067">
    <property type="entry name" value="p450"/>
    <property type="match status" value="1"/>
</dbReference>
<name>A0A1C4UN15_9ACTN</name>
<feature type="transmembrane region" description="Helical" evidence="2">
    <location>
        <begin position="274"/>
        <end position="298"/>
    </location>
</feature>